<evidence type="ECO:0000313" key="4">
    <source>
        <dbReference type="Proteomes" id="UP001321475"/>
    </source>
</evidence>
<dbReference type="EMBL" id="AP027729">
    <property type="protein sequence ID" value="BDZ41170.1"/>
    <property type="molecule type" value="Genomic_DNA"/>
</dbReference>
<protein>
    <recommendedName>
        <fullName evidence="2">DUF5709 domain-containing protein</fullName>
    </recommendedName>
</protein>
<accession>A0ABN6X8P3</accession>
<feature type="compositionally biased region" description="Basic and acidic residues" evidence="1">
    <location>
        <begin position="52"/>
        <end position="61"/>
    </location>
</feature>
<sequence length="154" mass="16634">MRRFYEDVPGAGAARAARCDGVVMSEQTPATSPEPEQANEGDTNQLSAEDTLVDRGVKDALDEGYSPPDRPRSNHYGETAWEESHPESFDQRLAQEEPDEDESSPRPDTTRAGRLAENSDAAEGRQNDLYADDAGIDGAGASAEEASVHIVDEI</sequence>
<dbReference type="Proteomes" id="UP001321475">
    <property type="component" value="Chromosome"/>
</dbReference>
<feature type="compositionally biased region" description="Basic and acidic residues" evidence="1">
    <location>
        <begin position="82"/>
        <end position="95"/>
    </location>
</feature>
<name>A0ABN6X8P3_9CELL</name>
<evidence type="ECO:0000313" key="3">
    <source>
        <dbReference type="EMBL" id="BDZ41170.1"/>
    </source>
</evidence>
<reference evidence="4" key="1">
    <citation type="journal article" date="2019" name="Int. J. Syst. Evol. Microbiol.">
        <title>The Global Catalogue of Microorganisms (GCM) 10K type strain sequencing project: providing services to taxonomists for standard genome sequencing and annotation.</title>
        <authorList>
            <consortium name="The Broad Institute Genomics Platform"/>
            <consortium name="The Broad Institute Genome Sequencing Center for Infectious Disease"/>
            <person name="Wu L."/>
            <person name="Ma J."/>
        </authorList>
    </citation>
    <scope>NUCLEOTIDE SEQUENCE [LARGE SCALE GENOMIC DNA]</scope>
    <source>
        <strain evidence="4">NBRC 108565</strain>
    </source>
</reference>
<gene>
    <name evidence="3" type="ORF">GCM10025865_04690</name>
</gene>
<feature type="region of interest" description="Disordered" evidence="1">
    <location>
        <begin position="1"/>
        <end position="154"/>
    </location>
</feature>
<organism evidence="3 4">
    <name type="scientific">Paraoerskovia sediminicola</name>
    <dbReference type="NCBI Taxonomy" id="1138587"/>
    <lineage>
        <taxon>Bacteria</taxon>
        <taxon>Bacillati</taxon>
        <taxon>Actinomycetota</taxon>
        <taxon>Actinomycetes</taxon>
        <taxon>Micrococcales</taxon>
        <taxon>Cellulomonadaceae</taxon>
        <taxon>Paraoerskovia</taxon>
    </lineage>
</organism>
<evidence type="ECO:0000256" key="1">
    <source>
        <dbReference type="SAM" id="MobiDB-lite"/>
    </source>
</evidence>
<dbReference type="InterPro" id="IPR043763">
    <property type="entry name" value="DUF5709"/>
</dbReference>
<feature type="domain" description="DUF5709" evidence="2">
    <location>
        <begin position="109"/>
        <end position="153"/>
    </location>
</feature>
<evidence type="ECO:0000259" key="2">
    <source>
        <dbReference type="Pfam" id="PF18970"/>
    </source>
</evidence>
<dbReference type="Pfam" id="PF18970">
    <property type="entry name" value="DUF5709"/>
    <property type="match status" value="1"/>
</dbReference>
<keyword evidence="4" id="KW-1185">Reference proteome</keyword>
<proteinExistence type="predicted"/>